<dbReference type="PANTHER" id="PTHR35337">
    <property type="entry name" value="SLR1478 PROTEIN"/>
    <property type="match status" value="1"/>
</dbReference>
<evidence type="ECO:0000313" key="3">
    <source>
        <dbReference type="Proteomes" id="UP000219439"/>
    </source>
</evidence>
<name>A0A285NBC4_9HYPH</name>
<keyword evidence="1" id="KW-0812">Transmembrane</keyword>
<organism evidence="2 3">
    <name type="scientific">Cohaesibacter gelatinilyticus</name>
    <dbReference type="NCBI Taxonomy" id="372072"/>
    <lineage>
        <taxon>Bacteria</taxon>
        <taxon>Pseudomonadati</taxon>
        <taxon>Pseudomonadota</taxon>
        <taxon>Alphaproteobacteria</taxon>
        <taxon>Hyphomicrobiales</taxon>
        <taxon>Cohaesibacteraceae</taxon>
    </lineage>
</organism>
<feature type="transmembrane region" description="Helical" evidence="1">
    <location>
        <begin position="111"/>
        <end position="133"/>
    </location>
</feature>
<gene>
    <name evidence="2" type="ORF">SAMN06265368_0478</name>
</gene>
<feature type="transmembrane region" description="Helical" evidence="1">
    <location>
        <begin position="281"/>
        <end position="299"/>
    </location>
</feature>
<accession>A0A285NBC4</accession>
<keyword evidence="3" id="KW-1185">Reference proteome</keyword>
<protein>
    <submittedName>
        <fullName evidence="2">Uncharacterized membrane protein SpoIIM, required for sporulation</fullName>
    </submittedName>
</protein>
<keyword evidence="1" id="KW-1133">Transmembrane helix</keyword>
<feature type="transmembrane region" description="Helical" evidence="1">
    <location>
        <begin position="311"/>
        <end position="328"/>
    </location>
</feature>
<keyword evidence="1" id="KW-0472">Membrane</keyword>
<dbReference type="OrthoDB" id="7699993at2"/>
<evidence type="ECO:0000313" key="2">
    <source>
        <dbReference type="EMBL" id="SNZ06608.1"/>
    </source>
</evidence>
<reference evidence="2 3" key="1">
    <citation type="submission" date="2017-09" db="EMBL/GenBank/DDBJ databases">
        <authorList>
            <person name="Ehlers B."/>
            <person name="Leendertz F.H."/>
        </authorList>
    </citation>
    <scope>NUCLEOTIDE SEQUENCE [LARGE SCALE GENOMIC DNA]</scope>
    <source>
        <strain evidence="2 3">DSM 18289</strain>
    </source>
</reference>
<dbReference type="Pfam" id="PF01944">
    <property type="entry name" value="SpoIIM"/>
    <property type="match status" value="1"/>
</dbReference>
<sequence>MDQQELMRSVRFRREREANWKQLENLVNEAERGGLQQMSFSEGRDLVSLYRQATTSLAIAREISLDKSLLNYLEGLTARAYLCVYAHQQPLGGMARRFFTQSAPQAMRRSWLYVLIGFLCMGLGTLVGFLLYFENSAWYYVFVPDGFSALRNPEATTQGLRSVIYDENPEASGLGAFATHLFSHNTRIAIFVFGLGVFLCIPAVILTFYNGLLLGAFVALHVERGLGADILGWLSIHGVTELSAIYIACGGGIQLGSAVLFPGNRRRIDALRLAGNDAVKLALIAALMLLVAAFLEGFARQLVQDLNARLIIGWGIGLLWLVWFLFAGKRSDDATEKEKAATERLS</sequence>
<feature type="transmembrane region" description="Helical" evidence="1">
    <location>
        <begin position="242"/>
        <end position="261"/>
    </location>
</feature>
<dbReference type="RefSeq" id="WP_097151798.1">
    <property type="nucleotide sequence ID" value="NZ_OBEL01000001.1"/>
</dbReference>
<dbReference type="Proteomes" id="UP000219439">
    <property type="component" value="Unassembled WGS sequence"/>
</dbReference>
<feature type="transmembrane region" description="Helical" evidence="1">
    <location>
        <begin position="188"/>
        <end position="209"/>
    </location>
</feature>
<evidence type="ECO:0000256" key="1">
    <source>
        <dbReference type="SAM" id="Phobius"/>
    </source>
</evidence>
<dbReference type="EMBL" id="OBEL01000001">
    <property type="protein sequence ID" value="SNZ06608.1"/>
    <property type="molecule type" value="Genomic_DNA"/>
</dbReference>
<dbReference type="PANTHER" id="PTHR35337:SF1">
    <property type="entry name" value="SLR1478 PROTEIN"/>
    <property type="match status" value="1"/>
</dbReference>
<dbReference type="AlphaFoldDB" id="A0A285NBC4"/>
<dbReference type="InterPro" id="IPR002798">
    <property type="entry name" value="SpoIIM-like"/>
</dbReference>
<proteinExistence type="predicted"/>